<organism evidence="6 7">
    <name type="scientific">Micractinium conductrix</name>
    <dbReference type="NCBI Taxonomy" id="554055"/>
    <lineage>
        <taxon>Eukaryota</taxon>
        <taxon>Viridiplantae</taxon>
        <taxon>Chlorophyta</taxon>
        <taxon>core chlorophytes</taxon>
        <taxon>Trebouxiophyceae</taxon>
        <taxon>Chlorellales</taxon>
        <taxon>Chlorellaceae</taxon>
        <taxon>Chlorella clade</taxon>
        <taxon>Micractinium</taxon>
    </lineage>
</organism>
<sequence>MLRSRSSLHLLPITHSGSFTRRDSHTGLSLYRRRSGGNGTLQRVVVYIMVAALVGGSVYGAARVGRSGGGGGAVAAAGLDEFALSDSLLDNARVGGAALIEGGALGGGSGVGGLHGGLLRQQQQGRGQRARAQAEQHHLHDDVLDRRAALEQQHEAATAAGAGTEGLSAEEAEQQRLEAQHLAELRYLEAQHALAAQHAHGQQQEQRSEEQRKQAGAHGEHEPALTEHIAAHIAAQQALPRREGPSLYSANLSAVDTHGNVVHTADLMGHVTLIVNVASQCGYTESNYQALHRLYERYKPYGLEVVAFPCNQFGSQEPGSNQEIGAFVASRYGVQFPLMSKSLVNGPQAHPIYKWLKQHAPPLPGRLPGEDISWNFEKFLLDKYGHPVKRYASEMDYHDLEYMVYNELIRF</sequence>
<dbReference type="Gene3D" id="3.40.30.10">
    <property type="entry name" value="Glutaredoxin"/>
    <property type="match status" value="1"/>
</dbReference>
<dbReference type="GO" id="GO:0006979">
    <property type="term" value="P:response to oxidative stress"/>
    <property type="evidence" value="ECO:0007669"/>
    <property type="project" value="InterPro"/>
</dbReference>
<dbReference type="PRINTS" id="PR01011">
    <property type="entry name" value="GLUTPROXDASE"/>
</dbReference>
<evidence type="ECO:0000256" key="2">
    <source>
        <dbReference type="ARBA" id="ARBA00022559"/>
    </source>
</evidence>
<reference evidence="6 7" key="1">
    <citation type="journal article" date="2018" name="Plant J.">
        <title>Genome sequences of Chlorella sorokiniana UTEX 1602 and Micractinium conductrix SAG 241.80: implications to maltose excretion by a green alga.</title>
        <authorList>
            <person name="Arriola M.B."/>
            <person name="Velmurugan N."/>
            <person name="Zhang Y."/>
            <person name="Plunkett M.H."/>
            <person name="Hondzo H."/>
            <person name="Barney B.M."/>
        </authorList>
    </citation>
    <scope>NUCLEOTIDE SEQUENCE [LARGE SCALE GENOMIC DNA]</scope>
    <source>
        <strain evidence="6 7">SAG 241.80</strain>
    </source>
</reference>
<dbReference type="OrthoDB" id="446890at2759"/>
<dbReference type="InterPro" id="IPR000889">
    <property type="entry name" value="Glutathione_peroxidase"/>
</dbReference>
<dbReference type="AlphaFoldDB" id="A0A2P6V6Z5"/>
<dbReference type="PROSITE" id="PS51355">
    <property type="entry name" value="GLUTATHIONE_PEROXID_3"/>
    <property type="match status" value="1"/>
</dbReference>
<dbReference type="Proteomes" id="UP000239649">
    <property type="component" value="Unassembled WGS sequence"/>
</dbReference>
<feature type="compositionally biased region" description="Low complexity" evidence="5">
    <location>
        <begin position="155"/>
        <end position="169"/>
    </location>
</feature>
<dbReference type="PANTHER" id="PTHR11592:SF78">
    <property type="entry name" value="GLUTATHIONE PEROXIDASE"/>
    <property type="match status" value="1"/>
</dbReference>
<evidence type="ECO:0000256" key="4">
    <source>
        <dbReference type="RuleBase" id="RU000499"/>
    </source>
</evidence>
<feature type="compositionally biased region" description="Basic and acidic residues" evidence="5">
    <location>
        <begin position="206"/>
        <end position="222"/>
    </location>
</feature>
<protein>
    <recommendedName>
        <fullName evidence="4">Glutathione peroxidase</fullName>
    </recommendedName>
</protein>
<dbReference type="EMBL" id="LHPF02000023">
    <property type="protein sequence ID" value="PSC69864.1"/>
    <property type="molecule type" value="Genomic_DNA"/>
</dbReference>
<accession>A0A2P6V6Z5</accession>
<feature type="compositionally biased region" description="Low complexity" evidence="5">
    <location>
        <begin position="117"/>
        <end position="131"/>
    </location>
</feature>
<evidence type="ECO:0000256" key="1">
    <source>
        <dbReference type="ARBA" id="ARBA00006926"/>
    </source>
</evidence>
<dbReference type="PANTHER" id="PTHR11592">
    <property type="entry name" value="GLUTATHIONE PEROXIDASE"/>
    <property type="match status" value="1"/>
</dbReference>
<evidence type="ECO:0000313" key="6">
    <source>
        <dbReference type="EMBL" id="PSC69864.1"/>
    </source>
</evidence>
<dbReference type="GO" id="GO:0004601">
    <property type="term" value="F:peroxidase activity"/>
    <property type="evidence" value="ECO:0007669"/>
    <property type="project" value="UniProtKB-KW"/>
</dbReference>
<dbReference type="CDD" id="cd00340">
    <property type="entry name" value="GSH_Peroxidase"/>
    <property type="match status" value="1"/>
</dbReference>
<dbReference type="PROSITE" id="PS00763">
    <property type="entry name" value="GLUTATHIONE_PEROXID_2"/>
    <property type="match status" value="1"/>
</dbReference>
<dbReference type="SUPFAM" id="SSF52833">
    <property type="entry name" value="Thioredoxin-like"/>
    <property type="match status" value="1"/>
</dbReference>
<comment type="caution">
    <text evidence="6">The sequence shown here is derived from an EMBL/GenBank/DDBJ whole genome shotgun (WGS) entry which is preliminary data.</text>
</comment>
<name>A0A2P6V6Z5_9CHLO</name>
<keyword evidence="7" id="KW-1185">Reference proteome</keyword>
<feature type="region of interest" description="Disordered" evidence="5">
    <location>
        <begin position="152"/>
        <end position="172"/>
    </location>
</feature>
<feature type="compositionally biased region" description="Low complexity" evidence="5">
    <location>
        <begin position="194"/>
        <end position="205"/>
    </location>
</feature>
<proteinExistence type="inferred from homology"/>
<evidence type="ECO:0000256" key="3">
    <source>
        <dbReference type="ARBA" id="ARBA00023002"/>
    </source>
</evidence>
<dbReference type="STRING" id="554055.A0A2P6V6Z5"/>
<dbReference type="Pfam" id="PF00255">
    <property type="entry name" value="GSHPx"/>
    <property type="match status" value="1"/>
</dbReference>
<evidence type="ECO:0000256" key="5">
    <source>
        <dbReference type="SAM" id="MobiDB-lite"/>
    </source>
</evidence>
<comment type="similarity">
    <text evidence="1 4">Belongs to the glutathione peroxidase family.</text>
</comment>
<feature type="region of interest" description="Disordered" evidence="5">
    <location>
        <begin position="115"/>
        <end position="139"/>
    </location>
</feature>
<keyword evidence="3 4" id="KW-0560">Oxidoreductase</keyword>
<gene>
    <name evidence="6" type="ORF">C2E20_6590</name>
</gene>
<feature type="region of interest" description="Disordered" evidence="5">
    <location>
        <begin position="194"/>
        <end position="222"/>
    </location>
</feature>
<evidence type="ECO:0000313" key="7">
    <source>
        <dbReference type="Proteomes" id="UP000239649"/>
    </source>
</evidence>
<dbReference type="InterPro" id="IPR036249">
    <property type="entry name" value="Thioredoxin-like_sf"/>
</dbReference>
<keyword evidence="2 4" id="KW-0575">Peroxidase</keyword>
<dbReference type="InterPro" id="IPR029760">
    <property type="entry name" value="GPX_CS"/>
</dbReference>